<feature type="domain" description="DML1/Misato tubulin" evidence="3">
    <location>
        <begin position="90"/>
        <end position="278"/>
    </location>
</feature>
<keyword evidence="5" id="KW-1185">Reference proteome</keyword>
<dbReference type="STRING" id="137246.A0A401RQ64"/>
<dbReference type="InterPro" id="IPR036525">
    <property type="entry name" value="Tubulin/FtsZ_GTPase_sf"/>
</dbReference>
<name>A0A401RQ64_CHIPU</name>
<dbReference type="Pfam" id="PF14881">
    <property type="entry name" value="Tubulin_3"/>
    <property type="match status" value="1"/>
</dbReference>
<proteinExistence type="predicted"/>
<evidence type="ECO:0000256" key="1">
    <source>
        <dbReference type="ARBA" id="ARBA00004496"/>
    </source>
</evidence>
<dbReference type="GO" id="GO:0007005">
    <property type="term" value="P:mitochondrion organization"/>
    <property type="evidence" value="ECO:0007669"/>
    <property type="project" value="InterPro"/>
</dbReference>
<organism evidence="4 5">
    <name type="scientific">Chiloscyllium punctatum</name>
    <name type="common">Brownbanded bambooshark</name>
    <name type="synonym">Hemiscyllium punctatum</name>
    <dbReference type="NCBI Taxonomy" id="137246"/>
    <lineage>
        <taxon>Eukaryota</taxon>
        <taxon>Metazoa</taxon>
        <taxon>Chordata</taxon>
        <taxon>Craniata</taxon>
        <taxon>Vertebrata</taxon>
        <taxon>Chondrichthyes</taxon>
        <taxon>Elasmobranchii</taxon>
        <taxon>Galeomorphii</taxon>
        <taxon>Galeoidea</taxon>
        <taxon>Orectolobiformes</taxon>
        <taxon>Hemiscylliidae</taxon>
        <taxon>Chiloscyllium</taxon>
    </lineage>
</organism>
<evidence type="ECO:0000259" key="3">
    <source>
        <dbReference type="Pfam" id="PF14881"/>
    </source>
</evidence>
<evidence type="ECO:0000313" key="5">
    <source>
        <dbReference type="Proteomes" id="UP000287033"/>
    </source>
</evidence>
<dbReference type="Proteomes" id="UP000287033">
    <property type="component" value="Unassembled WGS sequence"/>
</dbReference>
<accession>A0A401RQ64</accession>
<comment type="subcellular location">
    <subcellularLocation>
        <location evidence="1">Cytoplasm</location>
    </subcellularLocation>
</comment>
<dbReference type="GO" id="GO:0005739">
    <property type="term" value="C:mitochondrion"/>
    <property type="evidence" value="ECO:0007669"/>
    <property type="project" value="TreeGrafter"/>
</dbReference>
<sequence>MYLAGSLSSLKQEGALYGVSQTEPALTWKGSLSVHKEDPVVKNQFLQQLDRLGDELNPNSRAFQGEERAAAVPGAERALNLSQSSYRLEDSVGVWSDYLRVHLHPKTISVIQQYNHSSTSDRFEAFGFGEKLIRDPLFLDDFEDRLHFYIEECDYLQGFHILCDLQDSFAGLSTKVVELLNDEYGGKGIFTCGFSPASYTDTSPVKEVHRLLNSFMGIVQLSSRSSIFCPMSLNRHALGRKRPSPVNFPHVIYDASLSYHSSAVLATALETLTIPYRLHSGGISLSQLTDALNPAGRKVISASASVPFPIRDTDTIPDVLCRQQAAMLWTGLTPCGDFQESQCFAQSVVIRGVSNERQISNLAPGVRGPSVLHSCPTGEDVLSTFLHSYFPTALSAVHLAQTPCSVAPPYPQFFSPSLNKQGQLLGGGLSSTCAVQSIPVMSTLQSSPVLHSVLHSLYREVSGLNLRKFSAFLSAGTELDDFLEVREELNTLAQCYKMHFDMDESGDDSDGE</sequence>
<keyword evidence="2" id="KW-0963">Cytoplasm</keyword>
<dbReference type="EMBL" id="BEZZ01001740">
    <property type="protein sequence ID" value="GCC20351.1"/>
    <property type="molecule type" value="Genomic_DNA"/>
</dbReference>
<evidence type="ECO:0000313" key="4">
    <source>
        <dbReference type="EMBL" id="GCC20351.1"/>
    </source>
</evidence>
<protein>
    <recommendedName>
        <fullName evidence="3">DML1/Misato tubulin domain-containing protein</fullName>
    </recommendedName>
</protein>
<reference evidence="4 5" key="1">
    <citation type="journal article" date="2018" name="Nat. Ecol. Evol.">
        <title>Shark genomes provide insights into elasmobranch evolution and the origin of vertebrates.</title>
        <authorList>
            <person name="Hara Y"/>
            <person name="Yamaguchi K"/>
            <person name="Onimaru K"/>
            <person name="Kadota M"/>
            <person name="Koyanagi M"/>
            <person name="Keeley SD"/>
            <person name="Tatsumi K"/>
            <person name="Tanaka K"/>
            <person name="Motone F"/>
            <person name="Kageyama Y"/>
            <person name="Nozu R"/>
            <person name="Adachi N"/>
            <person name="Nishimura O"/>
            <person name="Nakagawa R"/>
            <person name="Tanegashima C"/>
            <person name="Kiyatake I"/>
            <person name="Matsumoto R"/>
            <person name="Murakumo K"/>
            <person name="Nishida K"/>
            <person name="Terakita A"/>
            <person name="Kuratani S"/>
            <person name="Sato K"/>
            <person name="Hyodo S Kuraku.S."/>
        </authorList>
    </citation>
    <scope>NUCLEOTIDE SEQUENCE [LARGE SCALE GENOMIC DNA]</scope>
</reference>
<dbReference type="PANTHER" id="PTHR13391:SF0">
    <property type="entry name" value="PROTEIN MISATO HOMOLOG 1"/>
    <property type="match status" value="1"/>
</dbReference>
<dbReference type="CDD" id="cd06060">
    <property type="entry name" value="misato"/>
    <property type="match status" value="1"/>
</dbReference>
<dbReference type="InterPro" id="IPR029209">
    <property type="entry name" value="DML1/Misato_tubulin"/>
</dbReference>
<dbReference type="OMA" id="RMAAYGC"/>
<dbReference type="OrthoDB" id="271881at2759"/>
<dbReference type="InterPro" id="IPR049942">
    <property type="entry name" value="DML1/Misato"/>
</dbReference>
<dbReference type="Gene3D" id="3.40.50.1440">
    <property type="entry name" value="Tubulin/FtsZ, GTPase domain"/>
    <property type="match status" value="1"/>
</dbReference>
<comment type="caution">
    <text evidence="4">The sequence shown here is derived from an EMBL/GenBank/DDBJ whole genome shotgun (WGS) entry which is preliminary data.</text>
</comment>
<dbReference type="AlphaFoldDB" id="A0A401RQ64"/>
<dbReference type="PANTHER" id="PTHR13391">
    <property type="entry name" value="MITOCHONDRIAL DISTRIBUTION REGULATOR MISATO"/>
    <property type="match status" value="1"/>
</dbReference>
<gene>
    <name evidence="4" type="ORF">chiPu_0018909</name>
</gene>
<evidence type="ECO:0000256" key="2">
    <source>
        <dbReference type="ARBA" id="ARBA00022490"/>
    </source>
</evidence>
<dbReference type="SUPFAM" id="SSF52490">
    <property type="entry name" value="Tubulin nucleotide-binding domain-like"/>
    <property type="match status" value="1"/>
</dbReference>